<accession>A0A7W7HG94</accession>
<dbReference type="PROSITE" id="PS50075">
    <property type="entry name" value="CARRIER"/>
    <property type="match status" value="1"/>
</dbReference>
<dbReference type="InterPro" id="IPR009081">
    <property type="entry name" value="PP-bd_ACP"/>
</dbReference>
<evidence type="ECO:0000313" key="5">
    <source>
        <dbReference type="Proteomes" id="UP000631312"/>
    </source>
</evidence>
<dbReference type="Pfam" id="PF00550">
    <property type="entry name" value="PP-binding"/>
    <property type="match status" value="1"/>
</dbReference>
<feature type="domain" description="Carrier" evidence="1">
    <location>
        <begin position="6"/>
        <end position="86"/>
    </location>
</feature>
<evidence type="ECO:0000259" key="1">
    <source>
        <dbReference type="PROSITE" id="PS50075"/>
    </source>
</evidence>
<evidence type="ECO:0000313" key="4">
    <source>
        <dbReference type="Proteomes" id="UP000590511"/>
    </source>
</evidence>
<dbReference type="Proteomes" id="UP000631312">
    <property type="component" value="Unassembled WGS sequence"/>
</dbReference>
<reference evidence="3 4" key="1">
    <citation type="submission" date="2020-08" db="EMBL/GenBank/DDBJ databases">
        <title>Sequencing the genomes of 1000 actinobacteria strains.</title>
        <authorList>
            <person name="Klenk H.-P."/>
        </authorList>
    </citation>
    <scope>NUCLEOTIDE SEQUENCE [LARGE SCALE GENOMIC DNA]</scope>
    <source>
        <strain evidence="3 4">DSM 43150</strain>
    </source>
</reference>
<name>A0A7W7HG94_9ACTN</name>
<proteinExistence type="predicted"/>
<organism evidence="3 4">
    <name type="scientific">Actinoplanes lobatus</name>
    <dbReference type="NCBI Taxonomy" id="113568"/>
    <lineage>
        <taxon>Bacteria</taxon>
        <taxon>Bacillati</taxon>
        <taxon>Actinomycetota</taxon>
        <taxon>Actinomycetes</taxon>
        <taxon>Micromonosporales</taxon>
        <taxon>Micromonosporaceae</taxon>
        <taxon>Actinoplanes</taxon>
    </lineage>
</organism>
<reference evidence="2 5" key="2">
    <citation type="submission" date="2021-01" db="EMBL/GenBank/DDBJ databases">
        <title>Whole genome shotgun sequence of Actinoplanes lobatus NBRC 12513.</title>
        <authorList>
            <person name="Komaki H."/>
            <person name="Tamura T."/>
        </authorList>
    </citation>
    <scope>NUCLEOTIDE SEQUENCE [LARGE SCALE GENOMIC DNA]</scope>
    <source>
        <strain evidence="2 5">NBRC 12513</strain>
    </source>
</reference>
<protein>
    <submittedName>
        <fullName evidence="3">Acyl carrier protein</fullName>
    </submittedName>
</protein>
<evidence type="ECO:0000313" key="2">
    <source>
        <dbReference type="EMBL" id="GIE45836.1"/>
    </source>
</evidence>
<comment type="caution">
    <text evidence="3">The sequence shown here is derived from an EMBL/GenBank/DDBJ whole genome shotgun (WGS) entry which is preliminary data.</text>
</comment>
<keyword evidence="5" id="KW-1185">Reference proteome</keyword>
<dbReference type="EMBL" id="JACHNC010000001">
    <property type="protein sequence ID" value="MBB4749939.1"/>
    <property type="molecule type" value="Genomic_DNA"/>
</dbReference>
<evidence type="ECO:0000313" key="3">
    <source>
        <dbReference type="EMBL" id="MBB4749939.1"/>
    </source>
</evidence>
<dbReference type="Proteomes" id="UP000590511">
    <property type="component" value="Unassembled WGS sequence"/>
</dbReference>
<dbReference type="RefSeq" id="WP_203832918.1">
    <property type="nucleotide sequence ID" value="NZ_BOMP01000176.1"/>
</dbReference>
<dbReference type="AlphaFoldDB" id="A0A7W7HG94"/>
<dbReference type="InterPro" id="IPR036736">
    <property type="entry name" value="ACP-like_sf"/>
</dbReference>
<sequence length="87" mass="9164">MSVTSADNLAEVRALLVSVLGIEDRAATLDAATPLLGSLPELDSMAVLEIVAGVEERFGISVDDDEVTAELFETLGSLAAFVDEKRN</sequence>
<dbReference type="EMBL" id="BOMP01000176">
    <property type="protein sequence ID" value="GIE45836.1"/>
    <property type="molecule type" value="Genomic_DNA"/>
</dbReference>
<dbReference type="Gene3D" id="1.10.1200.10">
    <property type="entry name" value="ACP-like"/>
    <property type="match status" value="1"/>
</dbReference>
<dbReference type="SUPFAM" id="SSF47336">
    <property type="entry name" value="ACP-like"/>
    <property type="match status" value="1"/>
</dbReference>
<gene>
    <name evidence="2" type="ORF">Alo02nite_87340</name>
    <name evidence="3" type="ORF">BJ964_004100</name>
</gene>